<evidence type="ECO:0000256" key="2">
    <source>
        <dbReference type="SAM" id="Coils"/>
    </source>
</evidence>
<dbReference type="Gene3D" id="3.90.228.10">
    <property type="match status" value="1"/>
</dbReference>
<dbReference type="InterPro" id="IPR051712">
    <property type="entry name" value="ARTD-AVP"/>
</dbReference>
<gene>
    <name evidence="5" type="ORF">RFH988_LOCUS37365</name>
    <name evidence="6" type="ORF">SEV965_LOCUS37391</name>
</gene>
<keyword evidence="1" id="KW-0328">Glycosyltransferase</keyword>
<dbReference type="InterPro" id="IPR012317">
    <property type="entry name" value="Poly(ADP-ribose)pol_cat_dom"/>
</dbReference>
<feature type="region of interest" description="Disordered" evidence="3">
    <location>
        <begin position="42"/>
        <end position="65"/>
    </location>
</feature>
<evidence type="ECO:0000313" key="7">
    <source>
        <dbReference type="Proteomes" id="UP000663882"/>
    </source>
</evidence>
<feature type="compositionally biased region" description="Polar residues" evidence="3">
    <location>
        <begin position="42"/>
        <end position="56"/>
    </location>
</feature>
<evidence type="ECO:0000256" key="3">
    <source>
        <dbReference type="SAM" id="MobiDB-lite"/>
    </source>
</evidence>
<accession>A0A815QQ47</accession>
<dbReference type="Pfam" id="PF10283">
    <property type="entry name" value="zf-CCHH"/>
    <property type="match status" value="2"/>
</dbReference>
<dbReference type="EC" id="2.4.2.-" evidence="1"/>
<dbReference type="PANTHER" id="PTHR45740">
    <property type="entry name" value="POLY [ADP-RIBOSE] POLYMERASE"/>
    <property type="match status" value="1"/>
</dbReference>
<evidence type="ECO:0000256" key="1">
    <source>
        <dbReference type="RuleBase" id="RU362114"/>
    </source>
</evidence>
<dbReference type="Pfam" id="PF00644">
    <property type="entry name" value="PARP"/>
    <property type="match status" value="1"/>
</dbReference>
<dbReference type="Proteomes" id="UP000663889">
    <property type="component" value="Unassembled WGS sequence"/>
</dbReference>
<dbReference type="PANTHER" id="PTHR45740:SF2">
    <property type="entry name" value="POLY [ADP-RIBOSE] POLYMERASE"/>
    <property type="match status" value="1"/>
</dbReference>
<keyword evidence="1" id="KW-0520">NAD</keyword>
<dbReference type="EMBL" id="CAJNOU010007681">
    <property type="protein sequence ID" value="CAF1528438.1"/>
    <property type="molecule type" value="Genomic_DNA"/>
</dbReference>
<evidence type="ECO:0000313" key="6">
    <source>
        <dbReference type="EMBL" id="CAF1528438.1"/>
    </source>
</evidence>
<evidence type="ECO:0000259" key="4">
    <source>
        <dbReference type="PROSITE" id="PS51059"/>
    </source>
</evidence>
<dbReference type="AlphaFoldDB" id="A0A815QQ47"/>
<dbReference type="InterPro" id="IPR019406">
    <property type="entry name" value="APLF_PBZ"/>
</dbReference>
<dbReference type="EMBL" id="CAJNOO010007342">
    <property type="protein sequence ID" value="CAF1466314.1"/>
    <property type="molecule type" value="Genomic_DNA"/>
</dbReference>
<organism evidence="5 7">
    <name type="scientific">Rotaria sordida</name>
    <dbReference type="NCBI Taxonomy" id="392033"/>
    <lineage>
        <taxon>Eukaryota</taxon>
        <taxon>Metazoa</taxon>
        <taxon>Spiralia</taxon>
        <taxon>Gnathifera</taxon>
        <taxon>Rotifera</taxon>
        <taxon>Eurotatoria</taxon>
        <taxon>Bdelloidea</taxon>
        <taxon>Philodinida</taxon>
        <taxon>Philodinidae</taxon>
        <taxon>Rotaria</taxon>
    </lineage>
</organism>
<keyword evidence="2" id="KW-0175">Coiled coil</keyword>
<dbReference type="GO" id="GO:1990404">
    <property type="term" value="F:NAD+-protein mono-ADP-ribosyltransferase activity"/>
    <property type="evidence" value="ECO:0007669"/>
    <property type="project" value="TreeGrafter"/>
</dbReference>
<dbReference type="Proteomes" id="UP000663882">
    <property type="component" value="Unassembled WGS sequence"/>
</dbReference>
<feature type="coiled-coil region" evidence="2">
    <location>
        <begin position="287"/>
        <end position="328"/>
    </location>
</feature>
<feature type="domain" description="PARP catalytic" evidence="4">
    <location>
        <begin position="353"/>
        <end position="627"/>
    </location>
</feature>
<dbReference type="GO" id="GO:0005634">
    <property type="term" value="C:nucleus"/>
    <property type="evidence" value="ECO:0007669"/>
    <property type="project" value="TreeGrafter"/>
</dbReference>
<dbReference type="GO" id="GO:0003950">
    <property type="term" value="F:NAD+ poly-ADP-ribosyltransferase activity"/>
    <property type="evidence" value="ECO:0007669"/>
    <property type="project" value="UniProtKB-UniRule"/>
</dbReference>
<dbReference type="SUPFAM" id="SSF56399">
    <property type="entry name" value="ADP-ribosylation"/>
    <property type="match status" value="1"/>
</dbReference>
<dbReference type="OrthoDB" id="411019at2759"/>
<sequence length="651" mass="75198">MKPCSNFTPHEWKRDICCECFEKKENHISNQVTARIGSTVTLTSSGTEQKSSSTNQSDRKSSGFNRETIAAFEKILESTAPNSENIAIKLSKNNPMNIHKTSDASELNVSRKNSNVSEQNTVTNALLKSTEDSSSEKGTHSKELKPCQYGMECRRQNPTHFEEYSHPPGFTIKLACINQTTELSFKQGISRKEIKPCRYGMKCRRQNPTHFEEYSHPPGFTMISTTIYPVTEPLLEKEKKLHIINAKPLEDLDTKKINEINSQKVTTLEQKLLEQQNVSEKHVRLVEERFRASIADSEAKIKKYENEIEKLQRDFKKMAQYHQQLEQALGEELDKRERREIEIKNILPIKRDTPSYWGINAFVMPYREVYIGENSIEYNIISKLLNDTIESHDNHYGTINGRDPTEFIVTQIRRIQNKKLWHEYCFKKEQIIPQNNRNLSMCASSKYLQDHPFLTPLLDSNVNEYWLFHGCDKAKLPFLLYSGYDPRVSNLNGMFGGGFYLAENSSKSNQYISCPTCGNNSIFTTRGCECKNQEDLLFSIVLYRAVLGDVHIAQVYDKKKYRGNDENRVRRPPLKGNDIDLYDSVLGESKKHGGDILKYREVILYESGQAYPEYVIEYRRSALNAKPSSGAKRAKDMCYNFFRNTFKLRPE</sequence>
<reference evidence="5" key="1">
    <citation type="submission" date="2021-02" db="EMBL/GenBank/DDBJ databases">
        <authorList>
            <person name="Nowell W R."/>
        </authorList>
    </citation>
    <scope>NUCLEOTIDE SEQUENCE</scope>
</reference>
<evidence type="ECO:0000313" key="5">
    <source>
        <dbReference type="EMBL" id="CAF1466314.1"/>
    </source>
</evidence>
<keyword evidence="1" id="KW-0808">Transferase</keyword>
<comment type="caution">
    <text evidence="5">The sequence shown here is derived from an EMBL/GenBank/DDBJ whole genome shotgun (WGS) entry which is preliminary data.</text>
</comment>
<dbReference type="PROSITE" id="PS51059">
    <property type="entry name" value="PARP_CATALYTIC"/>
    <property type="match status" value="1"/>
</dbReference>
<proteinExistence type="predicted"/>
<name>A0A815QQ47_9BILA</name>
<protein>
    <recommendedName>
        <fullName evidence="1">Poly [ADP-ribose] polymerase</fullName>
        <shortName evidence="1">PARP</shortName>
        <ecNumber evidence="1">2.4.2.-</ecNumber>
    </recommendedName>
</protein>